<keyword evidence="3" id="KW-0328">Glycosyltransferase</keyword>
<evidence type="ECO:0000259" key="2">
    <source>
        <dbReference type="Pfam" id="PF13439"/>
    </source>
</evidence>
<dbReference type="PANTHER" id="PTHR45947:SF3">
    <property type="entry name" value="SULFOQUINOVOSYL TRANSFERASE SQD2"/>
    <property type="match status" value="1"/>
</dbReference>
<dbReference type="GO" id="GO:0016757">
    <property type="term" value="F:glycosyltransferase activity"/>
    <property type="evidence" value="ECO:0007669"/>
    <property type="project" value="UniProtKB-KW"/>
</dbReference>
<dbReference type="Pfam" id="PF00534">
    <property type="entry name" value="Glycos_transf_1"/>
    <property type="match status" value="1"/>
</dbReference>
<dbReference type="OrthoDB" id="9790710at2"/>
<dbReference type="AlphaFoldDB" id="A0A518AVR4"/>
<keyword evidence="3" id="KW-0808">Transferase</keyword>
<protein>
    <submittedName>
        <fullName evidence="3">GDP-mannose-dependent alpha-(1-6)-phosphatidylinositol monomannoside mannosyltransferase</fullName>
    </submittedName>
</protein>
<dbReference type="CDD" id="cd03801">
    <property type="entry name" value="GT4_PimA-like"/>
    <property type="match status" value="1"/>
</dbReference>
<dbReference type="InterPro" id="IPR028098">
    <property type="entry name" value="Glyco_trans_4-like_N"/>
</dbReference>
<dbReference type="Pfam" id="PF13439">
    <property type="entry name" value="Glyco_transf_4"/>
    <property type="match status" value="1"/>
</dbReference>
<dbReference type="Proteomes" id="UP000315750">
    <property type="component" value="Chromosome"/>
</dbReference>
<sequence length="388" mass="43605">MIRIAITQPDIRPYRVPVYNLLASQPDIEVTVFADLAKDAPNPEKEDIRFRFEPATTDPKPLGPLPFVTHSAHHQVNDPAKFDFVIHSWNPHYRSLRPALKQAKKLGIPTLVWGHGYSKRDSWFRTMLRNWVARPADGILLYTHPIAQRMIDKYGFDAERVFVAQNAIDQTPIQAAREAWLADPERLAQFQAEHELVPGRTVVFVSRLLDENRPDRLVRAIDGLRHDYDDCKLVIVGDGPERPKLEALAEQLNVADRVIFTGAIYDEYQMAPWLLSSGVFCYPENVGLSLLTAFGFGLPAVTSDNIEAQNPEVVALQHGKNGLLYPYGNEQAMIDALGSVLGNDEFRESLAAEALRTVTEEFTLATMVQGFLDATRLVDGKTRKVVLP</sequence>
<dbReference type="SUPFAM" id="SSF53756">
    <property type="entry name" value="UDP-Glycosyltransferase/glycogen phosphorylase"/>
    <property type="match status" value="1"/>
</dbReference>
<dbReference type="EMBL" id="CP036278">
    <property type="protein sequence ID" value="QDU58825.1"/>
    <property type="molecule type" value="Genomic_DNA"/>
</dbReference>
<keyword evidence="4" id="KW-1185">Reference proteome</keyword>
<feature type="domain" description="Glycosyltransferase subfamily 4-like N-terminal" evidence="2">
    <location>
        <begin position="27"/>
        <end position="169"/>
    </location>
</feature>
<dbReference type="Gene3D" id="3.40.50.2000">
    <property type="entry name" value="Glycogen Phosphorylase B"/>
    <property type="match status" value="2"/>
</dbReference>
<evidence type="ECO:0000259" key="1">
    <source>
        <dbReference type="Pfam" id="PF00534"/>
    </source>
</evidence>
<proteinExistence type="predicted"/>
<organism evidence="3 4">
    <name type="scientific">Aeoliella mucimassa</name>
    <dbReference type="NCBI Taxonomy" id="2527972"/>
    <lineage>
        <taxon>Bacteria</taxon>
        <taxon>Pseudomonadati</taxon>
        <taxon>Planctomycetota</taxon>
        <taxon>Planctomycetia</taxon>
        <taxon>Pirellulales</taxon>
        <taxon>Lacipirellulaceae</taxon>
        <taxon>Aeoliella</taxon>
    </lineage>
</organism>
<dbReference type="InterPro" id="IPR050194">
    <property type="entry name" value="Glycosyltransferase_grp1"/>
</dbReference>
<dbReference type="PANTHER" id="PTHR45947">
    <property type="entry name" value="SULFOQUINOVOSYL TRANSFERASE SQD2"/>
    <property type="match status" value="1"/>
</dbReference>
<evidence type="ECO:0000313" key="4">
    <source>
        <dbReference type="Proteomes" id="UP000315750"/>
    </source>
</evidence>
<accession>A0A518AVR4</accession>
<reference evidence="3 4" key="1">
    <citation type="submission" date="2019-02" db="EMBL/GenBank/DDBJ databases">
        <title>Deep-cultivation of Planctomycetes and their phenomic and genomic characterization uncovers novel biology.</title>
        <authorList>
            <person name="Wiegand S."/>
            <person name="Jogler M."/>
            <person name="Boedeker C."/>
            <person name="Pinto D."/>
            <person name="Vollmers J."/>
            <person name="Rivas-Marin E."/>
            <person name="Kohn T."/>
            <person name="Peeters S.H."/>
            <person name="Heuer A."/>
            <person name="Rast P."/>
            <person name="Oberbeckmann S."/>
            <person name="Bunk B."/>
            <person name="Jeske O."/>
            <person name="Meyerdierks A."/>
            <person name="Storesund J.E."/>
            <person name="Kallscheuer N."/>
            <person name="Luecker S."/>
            <person name="Lage O.M."/>
            <person name="Pohl T."/>
            <person name="Merkel B.J."/>
            <person name="Hornburger P."/>
            <person name="Mueller R.-W."/>
            <person name="Bruemmer F."/>
            <person name="Labrenz M."/>
            <person name="Spormann A.M."/>
            <person name="Op den Camp H."/>
            <person name="Overmann J."/>
            <person name="Amann R."/>
            <person name="Jetten M.S.M."/>
            <person name="Mascher T."/>
            <person name="Medema M.H."/>
            <person name="Devos D.P."/>
            <person name="Kaster A.-K."/>
            <person name="Ovreas L."/>
            <person name="Rohde M."/>
            <person name="Galperin M.Y."/>
            <person name="Jogler C."/>
        </authorList>
    </citation>
    <scope>NUCLEOTIDE SEQUENCE [LARGE SCALE GENOMIC DNA]</scope>
    <source>
        <strain evidence="3 4">Pan181</strain>
    </source>
</reference>
<dbReference type="KEGG" id="amuc:Pan181_50650"/>
<feature type="domain" description="Glycosyl transferase family 1" evidence="1">
    <location>
        <begin position="198"/>
        <end position="354"/>
    </location>
</feature>
<evidence type="ECO:0000313" key="3">
    <source>
        <dbReference type="EMBL" id="QDU58825.1"/>
    </source>
</evidence>
<dbReference type="RefSeq" id="WP_145251315.1">
    <property type="nucleotide sequence ID" value="NZ_CP036278.1"/>
</dbReference>
<dbReference type="InterPro" id="IPR001296">
    <property type="entry name" value="Glyco_trans_1"/>
</dbReference>
<gene>
    <name evidence="3" type="primary">pimB</name>
    <name evidence="3" type="ORF">Pan181_50650</name>
</gene>
<name>A0A518AVR4_9BACT</name>